<feature type="transmembrane region" description="Helical" evidence="1">
    <location>
        <begin position="48"/>
        <end position="69"/>
    </location>
</feature>
<dbReference type="Proteomes" id="UP001174839">
    <property type="component" value="Unassembled WGS sequence"/>
</dbReference>
<feature type="transmembrane region" description="Helical" evidence="1">
    <location>
        <begin position="7"/>
        <end position="28"/>
    </location>
</feature>
<feature type="transmembrane region" description="Helical" evidence="1">
    <location>
        <begin position="90"/>
        <end position="107"/>
    </location>
</feature>
<dbReference type="Pfam" id="PF10067">
    <property type="entry name" value="DUF2306"/>
    <property type="match status" value="1"/>
</dbReference>
<feature type="transmembrane region" description="Helical" evidence="1">
    <location>
        <begin position="113"/>
        <end position="131"/>
    </location>
</feature>
<organism evidence="2 3">
    <name type="scientific">Robiginitalea aurantiaca</name>
    <dbReference type="NCBI Taxonomy" id="3056915"/>
    <lineage>
        <taxon>Bacteria</taxon>
        <taxon>Pseudomonadati</taxon>
        <taxon>Bacteroidota</taxon>
        <taxon>Flavobacteriia</taxon>
        <taxon>Flavobacteriales</taxon>
        <taxon>Flavobacteriaceae</taxon>
        <taxon>Robiginitalea</taxon>
    </lineage>
</organism>
<name>A0ABT7WDN5_9FLAO</name>
<keyword evidence="1" id="KW-1133">Transmembrane helix</keyword>
<feature type="transmembrane region" description="Helical" evidence="1">
    <location>
        <begin position="179"/>
        <end position="199"/>
    </location>
</feature>
<evidence type="ECO:0000256" key="1">
    <source>
        <dbReference type="SAM" id="Phobius"/>
    </source>
</evidence>
<accession>A0ABT7WDN5</accession>
<dbReference type="RefSeq" id="WP_289724386.1">
    <property type="nucleotide sequence ID" value="NZ_JAUDUY010000002.1"/>
</dbReference>
<gene>
    <name evidence="2" type="ORF">QU605_06080</name>
</gene>
<keyword evidence="3" id="KW-1185">Reference proteome</keyword>
<evidence type="ECO:0000313" key="3">
    <source>
        <dbReference type="Proteomes" id="UP001174839"/>
    </source>
</evidence>
<keyword evidence="1" id="KW-0812">Transmembrane</keyword>
<reference evidence="2" key="1">
    <citation type="submission" date="2023-06" db="EMBL/GenBank/DDBJ databases">
        <title>Robiginitalea aurantiacus sp. nov. and Algoriphagus sediminis sp. nov., isolated from coastal sediment.</title>
        <authorList>
            <person name="Zhou Z.Y."/>
            <person name="An J."/>
            <person name="Jia Y.W."/>
            <person name="Du Z.J."/>
        </authorList>
    </citation>
    <scope>NUCLEOTIDE SEQUENCE</scope>
    <source>
        <strain evidence="2">M39</strain>
    </source>
</reference>
<comment type="caution">
    <text evidence="2">The sequence shown here is derived from an EMBL/GenBank/DDBJ whole genome shotgun (WGS) entry which is preliminary data.</text>
</comment>
<dbReference type="InterPro" id="IPR018750">
    <property type="entry name" value="DUF2306_membrane"/>
</dbReference>
<protein>
    <submittedName>
        <fullName evidence="2">DUF2306 domain-containing protein</fullName>
    </submittedName>
</protein>
<feature type="transmembrane region" description="Helical" evidence="1">
    <location>
        <begin position="151"/>
        <end position="173"/>
    </location>
</feature>
<sequence length="207" mass="23496">MKPRTNKFAWVAFGMLAITIGFYPLLYLLGGRDMGLLATKPVEILGSLPWNVAFYGHIVFGGASLLVGWTQFSRALRRYYLKWHKILGKVYVVSALISGACGIYLSFFATGGWIASLGFFFLGVLWIFFTLKAYTSIRSGDLTAHEGYMIYSYAACFAAVSLRIWMPVLILIFSEFLTAYRIVAWLCWVPNLIFAFYWVRRRGLQLG</sequence>
<keyword evidence="1" id="KW-0472">Membrane</keyword>
<proteinExistence type="predicted"/>
<evidence type="ECO:0000313" key="2">
    <source>
        <dbReference type="EMBL" id="MDM9631027.1"/>
    </source>
</evidence>
<dbReference type="EMBL" id="JAUDUY010000002">
    <property type="protein sequence ID" value="MDM9631027.1"/>
    <property type="molecule type" value="Genomic_DNA"/>
</dbReference>